<organism evidence="1 2">
    <name type="scientific">Halalkalibacter suaedae</name>
    <dbReference type="NCBI Taxonomy" id="2822140"/>
    <lineage>
        <taxon>Bacteria</taxon>
        <taxon>Bacillati</taxon>
        <taxon>Bacillota</taxon>
        <taxon>Bacilli</taxon>
        <taxon>Bacillales</taxon>
        <taxon>Bacillaceae</taxon>
        <taxon>Halalkalibacter</taxon>
    </lineage>
</organism>
<evidence type="ECO:0000313" key="1">
    <source>
        <dbReference type="EMBL" id="MBP3951126.1"/>
    </source>
</evidence>
<proteinExistence type="predicted"/>
<dbReference type="Proteomes" id="UP000678228">
    <property type="component" value="Unassembled WGS sequence"/>
</dbReference>
<comment type="caution">
    <text evidence="1">The sequence shown here is derived from an EMBL/GenBank/DDBJ whole genome shotgun (WGS) entry which is preliminary data.</text>
</comment>
<name>A0A940WYZ4_9BACI</name>
<evidence type="ECO:0000313" key="2">
    <source>
        <dbReference type="Proteomes" id="UP000678228"/>
    </source>
</evidence>
<dbReference type="AlphaFoldDB" id="A0A940WYZ4"/>
<reference evidence="1" key="1">
    <citation type="submission" date="2021-03" db="EMBL/GenBank/DDBJ databases">
        <title>Bacillus suaedae sp. nov., isolated from Suaeda aralocaspica.</title>
        <authorList>
            <person name="Lei R.F.R."/>
        </authorList>
    </citation>
    <scope>NUCLEOTIDE SEQUENCE</scope>
    <source>
        <strain evidence="1">YZJH907-2</strain>
    </source>
</reference>
<keyword evidence="2" id="KW-1185">Reference proteome</keyword>
<accession>A0A940WYZ4</accession>
<dbReference type="EMBL" id="JAGKSQ010000003">
    <property type="protein sequence ID" value="MBP3951126.1"/>
    <property type="molecule type" value="Genomic_DNA"/>
</dbReference>
<sequence>MPTIVENFDAVSIKNSSVQFKQNDGSFANGTKFGCVGSVEGETTLREIIKRCEGVEVAKKSKPEKMDITVSGHIPVQVVRDLFGLKTDNLKPGIYSYSKDSKGKEFIYTADVIDEFEEVTKLIAFPKAVSSTGFKFAIENGADEVAQLEIAFSCYPDGQGHLYYEALVSELNDPTIAETWHTSFDYALVEAIPTP</sequence>
<protein>
    <submittedName>
        <fullName evidence="1">Phage tail protein</fullName>
    </submittedName>
</protein>
<dbReference type="RefSeq" id="WP_210596827.1">
    <property type="nucleotide sequence ID" value="NZ_JAGKSQ010000003.1"/>
</dbReference>
<gene>
    <name evidence="1" type="ORF">J7W16_08255</name>
</gene>